<keyword evidence="5" id="KW-0175">Coiled coil</keyword>
<dbReference type="InterPro" id="IPR047187">
    <property type="entry name" value="SF1_C_Upf1"/>
</dbReference>
<dbReference type="Gene3D" id="1.10.8.60">
    <property type="match status" value="1"/>
</dbReference>
<feature type="compositionally biased region" description="Polar residues" evidence="6">
    <location>
        <begin position="2118"/>
        <end position="2143"/>
    </location>
</feature>
<dbReference type="Pfam" id="PF13086">
    <property type="entry name" value="AAA_11"/>
    <property type="match status" value="1"/>
</dbReference>
<feature type="domain" description="AAA+ ATPase" evidence="7">
    <location>
        <begin position="1312"/>
        <end position="1448"/>
    </location>
</feature>
<keyword evidence="8" id="KW-0378">Hydrolase</keyword>
<feature type="domain" description="AAA+ ATPase" evidence="7">
    <location>
        <begin position="1591"/>
        <end position="1735"/>
    </location>
</feature>
<dbReference type="HOGENOM" id="CLU_001133_0_0_1"/>
<dbReference type="InterPro" id="IPR027417">
    <property type="entry name" value="P-loop_NTPase"/>
</dbReference>
<dbReference type="KEGG" id="trr:M419DRAFT_86431"/>
<dbReference type="FunFam" id="3.40.50.300:FF:000216">
    <property type="entry name" value="Type VII secretion ATPase EccA"/>
    <property type="match status" value="3"/>
</dbReference>
<dbReference type="PANTHER" id="PTHR43392:SF2">
    <property type="entry name" value="AAA-TYPE ATPASE FAMILY PROTEIN _ ANKYRIN REPEAT FAMILY PROTEIN"/>
    <property type="match status" value="1"/>
</dbReference>
<evidence type="ECO:0000256" key="2">
    <source>
        <dbReference type="ARBA" id="ARBA00022741"/>
    </source>
</evidence>
<dbReference type="SUPFAM" id="SSF52540">
    <property type="entry name" value="P-loop containing nucleoside triphosphate hydrolases"/>
    <property type="match status" value="4"/>
</dbReference>
<dbReference type="InterPro" id="IPR050773">
    <property type="entry name" value="CbxX/CfxQ_RuBisCO_ESX"/>
</dbReference>
<feature type="coiled-coil region" evidence="5">
    <location>
        <begin position="2185"/>
        <end position="2272"/>
    </location>
</feature>
<evidence type="ECO:0000256" key="6">
    <source>
        <dbReference type="SAM" id="MobiDB-lite"/>
    </source>
</evidence>
<dbReference type="InterPro" id="IPR003593">
    <property type="entry name" value="AAA+_ATPase"/>
</dbReference>
<dbReference type="EMBL" id="KI911157">
    <property type="protein sequence ID" value="ETR99292.1"/>
    <property type="molecule type" value="Genomic_DNA"/>
</dbReference>
<dbReference type="GO" id="GO:0004386">
    <property type="term" value="F:helicase activity"/>
    <property type="evidence" value="ECO:0007669"/>
    <property type="project" value="InterPro"/>
</dbReference>
<dbReference type="CDD" id="cd06008">
    <property type="entry name" value="NF-X1-zinc-finger"/>
    <property type="match status" value="1"/>
</dbReference>
<dbReference type="FunFam" id="3.40.50.300:FF:001660">
    <property type="entry name" value="NF-X1 finger and helicase protein, putative"/>
    <property type="match status" value="1"/>
</dbReference>
<feature type="region of interest" description="Disordered" evidence="6">
    <location>
        <begin position="2101"/>
        <end position="2176"/>
    </location>
</feature>
<reference evidence="9" key="1">
    <citation type="journal article" date="2013" name="Ind. Biotechnol.">
        <title>Comparative genomics analysis of Trichoderma reesei strains.</title>
        <authorList>
            <person name="Koike H."/>
            <person name="Aerts A."/>
            <person name="LaButti K."/>
            <person name="Grigoriev I.V."/>
            <person name="Baker S.E."/>
        </authorList>
    </citation>
    <scope>NUCLEOTIDE SEQUENCE [LARGE SCALE GENOMIC DNA]</scope>
    <source>
        <strain evidence="9">ATCC 56765 / BCRC 32924 / NRRL 11460 / Rut C-30</strain>
    </source>
</reference>
<dbReference type="GO" id="GO:0016887">
    <property type="term" value="F:ATP hydrolysis activity"/>
    <property type="evidence" value="ECO:0007669"/>
    <property type="project" value="InterPro"/>
</dbReference>
<evidence type="ECO:0000313" key="9">
    <source>
        <dbReference type="Proteomes" id="UP000024376"/>
    </source>
</evidence>
<evidence type="ECO:0000256" key="3">
    <source>
        <dbReference type="ARBA" id="ARBA00022806"/>
    </source>
</evidence>
<evidence type="ECO:0000313" key="8">
    <source>
        <dbReference type="EMBL" id="ETR99292.1"/>
    </source>
</evidence>
<dbReference type="Pfam" id="PF13087">
    <property type="entry name" value="AAA_12"/>
    <property type="match status" value="1"/>
</dbReference>
<keyword evidence="3" id="KW-0347">Helicase</keyword>
<feature type="domain" description="AAA+ ATPase" evidence="7">
    <location>
        <begin position="1864"/>
        <end position="2001"/>
    </location>
</feature>
<dbReference type="SMART" id="SM00382">
    <property type="entry name" value="AAA"/>
    <property type="match status" value="4"/>
</dbReference>
<sequence length="2305" mass="259466">MATTAASGRAAKLEKLFHSFINGERTLQSSQEAKQFFEAVDVVCQRTSAAACVERMLARKEGLSAVRAAVRSNLSHAFVTASTVGFLKQVLHPQVKTINDGLFLEKLLVEILSPPTFWNAFLELYKSNQLNGESLIAFASLSYEIAASSTPEIQALSQDVEALMKSLPLTKSPSEEVRTLGYRIEKVLQLRKGSATASIRVNYSPGGRHDNDFEDFRQIAIFPTADEVSSKEQPFLQRLDDVFEAPRESRARSYTDWLFRLLREDMLADLREDLQIAWGQKKARYKPLCLGCLSLILEPQSLPNNNRSRPFTLMLQCRDGIAFPKKFKSPHEKKKYLDDNRNFVKHGSIGALCIDKNIISFGSIVRELDWLIRDPPVVGLQVTDNVGLKLAVKALLGQDRGRLKFYVVDTATFSYEPILQRLKEVAEIPVEDSILDPAGPPAAYYPPPRLQAFIQVLKSAQRRNEAVDLGDTLGSSLRIQIRDAQLHSLVKGLENPVGQIQGPPGTGKSFIGAIIARVLMELTDYRILVLSYTNHALDEFLHDLMKIGINGSNMVRIGSKATTHTEHLKLDALAKFSLISYEVRGLLDIAKLAQQEARDKLEDLMGNLQTQVRHQDVLDMLEFSDFGTSLWSAFQIPDDMAIVGKNNKPLEPVDVYDAWLHGKHWSSMGMLGQVMGEEHKVVWDIPPPTRTALHMQWTSHVRQEQIDEFAQLAETCDSLYRQIDSLYKESKRKIVKEKRIIGCTTTGAAMYQSIIRAASPDIVLVEEAGEILEAHIITSLGPSVKQLILIGDHKQLRPKVNNYNLTVEKGEGFDLNVSLFERLIRQGHDFAALEEQHRSHPDISQFARLLAYPELKDVPKTSSYPPIRGLQKRVVFVHHEHPEEQLDSVRDRRDPSSKASKKNIFEAEMVLKTVKYLSLQGYKSENMVVLTPYMGQLALLRDMMKESVYLNELDTHELVRAGLMTQAASKAAKSKLRLSTVDNYQGEESDIVIVSMARSNKNGDIGFLVARERLVVLMSRARQGIILFGNMKTFMANKKGQELWKNYFDAMKDKGFLFDGLPVYCEQHPDRQSLLQKPQDFDQHCPDGGCAETCGATLGCGKHTCERRCHREKNHSQVACTKMMQKICERGHKMKYPCGKVNLGCKTCAKEDEDTRRRIQRDIDMEKKRQERQDKYARDLQEMEDEIDHHRRVMKYQQEEEDHAKELAEKKAQLQRLRDTKARMEASKAAAEEQKKKASEEQGQKSKETPDFLTLDPAAQEWETMKREDGAKSAALDDLMGLIGLESVKREFLSIKSTVDTQIRQGVALTDTRLSCSLLGNPGTGKTTVARIYGRFLTETGVIPGDAFEETTGSKLANKGVKGCEDLLEKIKENGGGVLFIDEAYQLSSGNSPGGVAVLDYLLAEVENLRGKIVFVLAGYSKQMESFFAHNPGFPSRFPIEMRFNDYEDEELLRILKRQVNRKYRNKMEVEDGPDGLYFRIAARRVGQGRGKEGFGNARAMENYLARIEKRQANRFQLERRAKKTPNDFLFTKEDIIGPEPSLSLQNCEAWKKLNGMIGLKEVKEQVKILLDSLTTNYQRELAEEPLMQFTLNRVFLGNPGTGKTTVAKLYGEILATLGLLSNGELVVKTPADFIGAHLGHSESQTKGILAATVGKVLVIDEAYGLYGGKSSINDPYKTAVIDTIVAEVQNVPGDDRCVILIGYQEQMEEMFQNVNPGLSRRFSVDTPFVFEDFDDDGLRQVLDLKLKTSGFTTTGEGKRAALDVLIRERNRANFGNGGAIENLLSKAKSSYQKRLSAGKCKKRSQLEAEDFDEDFDRTTRKDTNVRQLFQDEVGREDIIKKLEHIQSRVRQLKAVDMDVKEEIPFNFLFRGPPGTGKTTTARKMGKVYYDMGFLSKAAVEECSATDLIGEYVGHTGPKVQKVLEKALGRVLLIDEAYRFAEGKFAKEAIDEIVDCVTKPKYQGKLIIILAGYEHDINRLLSVNPGLTSRFPETIDFKPLKPDACFRLLADLLRKRKTELASKSKGKDMDISCLETPSALFLSRCTAIFTSLTQVEGWASARDVKQLARNVFHTVDLTAAVLKVEDKKVIQELNKMLRDRQSKMVKSGGPIDMDDMADSSSTPPNSGLPSMSGSNTQTQQGPSGNDPMDIDDPSEEATPAPESPDDESKQVTRDAGVSDEVWEQLEQDKAAAARQEAEYRNLQEARKNAEAARKKILKELIKEEEIKEEERRKLEEERKKAEEERERILRQLVEQEERRKEEVKKLAKIRALGICPMGFNWIKQGDGYRCSAGGHYLSNAEIDRL</sequence>
<dbReference type="PANTHER" id="PTHR43392">
    <property type="entry name" value="AAA-TYPE ATPASE FAMILY PROTEIN / ANKYRIN REPEAT FAMILY PROTEIN"/>
    <property type="match status" value="1"/>
</dbReference>
<dbReference type="CDD" id="cd17936">
    <property type="entry name" value="EEXXEc_NFX1"/>
    <property type="match status" value="1"/>
</dbReference>
<evidence type="ECO:0000256" key="5">
    <source>
        <dbReference type="SAM" id="Coils"/>
    </source>
</evidence>
<keyword evidence="2" id="KW-0547">Nucleotide-binding</keyword>
<name>A0A024S2I6_HYPJR</name>
<evidence type="ECO:0000256" key="1">
    <source>
        <dbReference type="ARBA" id="ARBA00010378"/>
    </source>
</evidence>
<dbReference type="InterPro" id="IPR041627">
    <property type="entry name" value="AAA_lid_6"/>
</dbReference>
<dbReference type="Gene3D" id="3.40.50.300">
    <property type="entry name" value="P-loop containing nucleotide triphosphate hydrolases"/>
    <property type="match status" value="5"/>
</dbReference>
<dbReference type="InterPro" id="IPR041679">
    <property type="entry name" value="DNA2/NAM7-like_C"/>
</dbReference>
<dbReference type="FunFam" id="1.10.8.60:FF:000160">
    <property type="entry name" value="WGS project CABT00000000 data, contig 2.55"/>
    <property type="match status" value="1"/>
</dbReference>
<evidence type="ECO:0000256" key="4">
    <source>
        <dbReference type="ARBA" id="ARBA00022840"/>
    </source>
</evidence>
<accession>A0A024S2I6</accession>
<dbReference type="Proteomes" id="UP000024376">
    <property type="component" value="Unassembled WGS sequence"/>
</dbReference>
<organism evidence="8 9">
    <name type="scientific">Hypocrea jecorina (strain ATCC 56765 / BCRC 32924 / NRRL 11460 / Rut C-30)</name>
    <name type="common">Trichoderma reesei</name>
    <dbReference type="NCBI Taxonomy" id="1344414"/>
    <lineage>
        <taxon>Eukaryota</taxon>
        <taxon>Fungi</taxon>
        <taxon>Dikarya</taxon>
        <taxon>Ascomycota</taxon>
        <taxon>Pezizomycotina</taxon>
        <taxon>Sordariomycetes</taxon>
        <taxon>Hypocreomycetidae</taxon>
        <taxon>Hypocreales</taxon>
        <taxon>Hypocreaceae</taxon>
        <taxon>Trichoderma</taxon>
    </lineage>
</organism>
<dbReference type="InterPro" id="IPR000641">
    <property type="entry name" value="CbxX/CfxQ"/>
</dbReference>
<dbReference type="PRINTS" id="PR00819">
    <property type="entry name" value="CBXCFQXSUPER"/>
</dbReference>
<comment type="similarity">
    <text evidence="1">Belongs to the CbxX/CfxQ family.</text>
</comment>
<feature type="region of interest" description="Disordered" evidence="6">
    <location>
        <begin position="1212"/>
        <end position="1249"/>
    </location>
</feature>
<dbReference type="InterPro" id="IPR003959">
    <property type="entry name" value="ATPase_AAA_core"/>
</dbReference>
<gene>
    <name evidence="8" type="ORF">M419DRAFT_86431</name>
</gene>
<protein>
    <submittedName>
        <fullName evidence="8">p-loop containing nucleoside triphosphate hydrolase protein</fullName>
    </submittedName>
</protein>
<dbReference type="GO" id="GO:0005524">
    <property type="term" value="F:ATP binding"/>
    <property type="evidence" value="ECO:0007669"/>
    <property type="project" value="UniProtKB-KW"/>
</dbReference>
<dbReference type="InterPro" id="IPR041677">
    <property type="entry name" value="DNA2/NAM7_AAA_11"/>
</dbReference>
<keyword evidence="4" id="KW-0067">ATP-binding</keyword>
<dbReference type="OrthoDB" id="2423195at2759"/>
<evidence type="ECO:0000259" key="7">
    <source>
        <dbReference type="SMART" id="SM00382"/>
    </source>
</evidence>
<dbReference type="CDD" id="cd00009">
    <property type="entry name" value="AAA"/>
    <property type="match status" value="2"/>
</dbReference>
<feature type="domain" description="AAA+ ATPase" evidence="7">
    <location>
        <begin position="494"/>
        <end position="915"/>
    </location>
</feature>
<proteinExistence type="inferred from homology"/>
<dbReference type="Pfam" id="PF17866">
    <property type="entry name" value="AAA_lid_6"/>
    <property type="match status" value="1"/>
</dbReference>
<dbReference type="CDD" id="cd18808">
    <property type="entry name" value="SF1_C_Upf1"/>
    <property type="match status" value="1"/>
</dbReference>
<dbReference type="Pfam" id="PF00004">
    <property type="entry name" value="AAA"/>
    <property type="match status" value="3"/>
</dbReference>